<evidence type="ECO:0000313" key="2">
    <source>
        <dbReference type="Proteomes" id="UP000218615"/>
    </source>
</evidence>
<proteinExistence type="predicted"/>
<sequence length="114" mass="12916">MTCSHKICGNIQKVWLPFENRGLMKGLKSHPYCILCGTVKNISSDRARPLGYYMNILSALPVTKVQIRLIAKDMEELEGFDDAFSMSSFMQEQFFVNVVKKYSGLSEQMIKGAL</sequence>
<dbReference type="Proteomes" id="UP000218615">
    <property type="component" value="Unassembled WGS sequence"/>
</dbReference>
<accession>A0A284VNT9</accession>
<dbReference type="EMBL" id="FZMP01000124">
    <property type="protein sequence ID" value="SNQ60941.1"/>
    <property type="molecule type" value="Genomic_DNA"/>
</dbReference>
<dbReference type="OrthoDB" id="147029at2157"/>
<evidence type="ECO:0000313" key="1">
    <source>
        <dbReference type="EMBL" id="SNQ60941.1"/>
    </source>
</evidence>
<protein>
    <submittedName>
        <fullName evidence="1">Uncharacterized protein</fullName>
    </submittedName>
</protein>
<gene>
    <name evidence="1" type="ORF">MNV_210048</name>
</gene>
<dbReference type="RefSeq" id="WP_096205494.1">
    <property type="nucleotide sequence ID" value="NZ_FZMP01000124.1"/>
</dbReference>
<name>A0A284VNT9_9EURY</name>
<keyword evidence="2" id="KW-1185">Reference proteome</keyword>
<reference evidence="2" key="1">
    <citation type="submission" date="2017-06" db="EMBL/GenBank/DDBJ databases">
        <authorList>
            <person name="Cremers G."/>
        </authorList>
    </citation>
    <scope>NUCLEOTIDE SEQUENCE [LARGE SCALE GENOMIC DNA]</scope>
</reference>
<organism evidence="1 2">
    <name type="scientific">Candidatus Methanoperedens nitratireducens</name>
    <dbReference type="NCBI Taxonomy" id="1392998"/>
    <lineage>
        <taxon>Archaea</taxon>
        <taxon>Methanobacteriati</taxon>
        <taxon>Methanobacteriota</taxon>
        <taxon>Stenosarchaea group</taxon>
        <taxon>Methanomicrobia</taxon>
        <taxon>Methanosarcinales</taxon>
        <taxon>ANME-2 cluster</taxon>
        <taxon>Candidatus Methanoperedentaceae</taxon>
        <taxon>Candidatus Methanoperedens</taxon>
    </lineage>
</organism>
<dbReference type="AlphaFoldDB" id="A0A284VNT9"/>